<keyword evidence="2" id="KW-1185">Reference proteome</keyword>
<evidence type="ECO:0000313" key="2">
    <source>
        <dbReference type="Proteomes" id="UP001224890"/>
    </source>
</evidence>
<dbReference type="GeneID" id="85461137"/>
<organism evidence="1 2">
    <name type="scientific">Colletotrichum godetiae</name>
    <dbReference type="NCBI Taxonomy" id="1209918"/>
    <lineage>
        <taxon>Eukaryota</taxon>
        <taxon>Fungi</taxon>
        <taxon>Dikarya</taxon>
        <taxon>Ascomycota</taxon>
        <taxon>Pezizomycotina</taxon>
        <taxon>Sordariomycetes</taxon>
        <taxon>Hypocreomycetidae</taxon>
        <taxon>Glomerellales</taxon>
        <taxon>Glomerellaceae</taxon>
        <taxon>Colletotrichum</taxon>
        <taxon>Colletotrichum acutatum species complex</taxon>
    </lineage>
</organism>
<reference evidence="1" key="1">
    <citation type="submission" date="2021-06" db="EMBL/GenBank/DDBJ databases">
        <title>Comparative genomics, transcriptomics and evolutionary studies reveal genomic signatures of adaptation to plant cell wall in hemibiotrophic fungi.</title>
        <authorList>
            <consortium name="DOE Joint Genome Institute"/>
            <person name="Baroncelli R."/>
            <person name="Diaz J.F."/>
            <person name="Benocci T."/>
            <person name="Peng M."/>
            <person name="Battaglia E."/>
            <person name="Haridas S."/>
            <person name="Andreopoulos W."/>
            <person name="Labutti K."/>
            <person name="Pangilinan J."/>
            <person name="Floch G.L."/>
            <person name="Makela M.R."/>
            <person name="Henrissat B."/>
            <person name="Grigoriev I.V."/>
            <person name="Crouch J.A."/>
            <person name="De Vries R.P."/>
            <person name="Sukno S.A."/>
            <person name="Thon M.R."/>
        </authorList>
    </citation>
    <scope>NUCLEOTIDE SEQUENCE</scope>
    <source>
        <strain evidence="1">CBS 193.32</strain>
    </source>
</reference>
<evidence type="ECO:0000313" key="1">
    <source>
        <dbReference type="EMBL" id="KAK1656756.1"/>
    </source>
</evidence>
<protein>
    <submittedName>
        <fullName evidence="1">Uncharacterized protein</fullName>
    </submittedName>
</protein>
<comment type="caution">
    <text evidence="1">The sequence shown here is derived from an EMBL/GenBank/DDBJ whole genome shotgun (WGS) entry which is preliminary data.</text>
</comment>
<sequence length="100" mass="11317">MACLLALGGCSSFYFLFLFQWRLLVFGSVILPADRLTQRIFHTPSGTALPRRRWNILNQFIGGSEAARRHFGHNGRTYLSILELHLASGQFVLPSNMHAQ</sequence>
<dbReference type="EMBL" id="JAHMHR010000123">
    <property type="protein sequence ID" value="KAK1656756.1"/>
    <property type="molecule type" value="Genomic_DNA"/>
</dbReference>
<name>A0AAJ0A806_9PEZI</name>
<proteinExistence type="predicted"/>
<gene>
    <name evidence="1" type="ORF">BDP55DRAFT_687979</name>
</gene>
<accession>A0AAJ0A806</accession>
<dbReference type="Proteomes" id="UP001224890">
    <property type="component" value="Unassembled WGS sequence"/>
</dbReference>
<dbReference type="AlphaFoldDB" id="A0AAJ0A806"/>
<dbReference type="RefSeq" id="XP_060421520.1">
    <property type="nucleotide sequence ID" value="XM_060576611.1"/>
</dbReference>